<evidence type="ECO:0000256" key="12">
    <source>
        <dbReference type="ARBA" id="ARBA00023303"/>
    </source>
</evidence>
<name>A0AAD7XKJ5_9STRA</name>
<evidence type="ECO:0000256" key="9">
    <source>
        <dbReference type="ARBA" id="ARBA00023065"/>
    </source>
</evidence>
<gene>
    <name evidence="18" type="ORF">CTAYLR_008401</name>
</gene>
<feature type="transmembrane region" description="Helical" evidence="16">
    <location>
        <begin position="20"/>
        <end position="37"/>
    </location>
</feature>
<dbReference type="PROSITE" id="PS50294">
    <property type="entry name" value="WD_REPEATS_REGION"/>
    <property type="match status" value="1"/>
</dbReference>
<dbReference type="GO" id="GO:0008331">
    <property type="term" value="F:high voltage-gated calcium channel activity"/>
    <property type="evidence" value="ECO:0007669"/>
    <property type="project" value="TreeGrafter"/>
</dbReference>
<feature type="region of interest" description="Disordered" evidence="15">
    <location>
        <begin position="2510"/>
        <end position="2615"/>
    </location>
</feature>
<keyword evidence="7" id="KW-0851">Voltage-gated channel</keyword>
<dbReference type="EMBL" id="JAQMWT010000262">
    <property type="protein sequence ID" value="KAJ8606650.1"/>
    <property type="molecule type" value="Genomic_DNA"/>
</dbReference>
<dbReference type="GO" id="GO:0098703">
    <property type="term" value="P:calcium ion import across plasma membrane"/>
    <property type="evidence" value="ECO:0007669"/>
    <property type="project" value="TreeGrafter"/>
</dbReference>
<evidence type="ECO:0000256" key="13">
    <source>
        <dbReference type="PROSITE-ProRule" id="PRU00221"/>
    </source>
</evidence>
<feature type="domain" description="Ion transport" evidence="17">
    <location>
        <begin position="1471"/>
        <end position="1705"/>
    </location>
</feature>
<feature type="transmembrane region" description="Helical" evidence="16">
    <location>
        <begin position="816"/>
        <end position="839"/>
    </location>
</feature>
<evidence type="ECO:0000256" key="11">
    <source>
        <dbReference type="ARBA" id="ARBA00023180"/>
    </source>
</evidence>
<evidence type="ECO:0000256" key="3">
    <source>
        <dbReference type="ARBA" id="ARBA00022568"/>
    </source>
</evidence>
<protein>
    <recommendedName>
        <fullName evidence="17">Ion transport domain-containing protein</fullName>
    </recommendedName>
</protein>
<dbReference type="InterPro" id="IPR005821">
    <property type="entry name" value="Ion_trans_dom"/>
</dbReference>
<keyword evidence="2" id="KW-0813">Transport</keyword>
<accession>A0AAD7XKJ5</accession>
<feature type="transmembrane region" description="Helical" evidence="16">
    <location>
        <begin position="714"/>
        <end position="737"/>
    </location>
</feature>
<dbReference type="InterPro" id="IPR027359">
    <property type="entry name" value="Volt_channel_dom_sf"/>
</dbReference>
<feature type="transmembrane region" description="Helical" evidence="16">
    <location>
        <begin position="1686"/>
        <end position="1710"/>
    </location>
</feature>
<evidence type="ECO:0000256" key="16">
    <source>
        <dbReference type="SAM" id="Phobius"/>
    </source>
</evidence>
<dbReference type="SUPFAM" id="SSF50978">
    <property type="entry name" value="WD40 repeat-like"/>
    <property type="match status" value="1"/>
</dbReference>
<keyword evidence="19" id="KW-1185">Reference proteome</keyword>
<feature type="transmembrane region" description="Helical" evidence="16">
    <location>
        <begin position="1573"/>
        <end position="1594"/>
    </location>
</feature>
<evidence type="ECO:0000313" key="19">
    <source>
        <dbReference type="Proteomes" id="UP001230188"/>
    </source>
</evidence>
<dbReference type="Gene3D" id="1.10.238.10">
    <property type="entry name" value="EF-hand"/>
    <property type="match status" value="1"/>
</dbReference>
<keyword evidence="10 16" id="KW-0472">Membrane</keyword>
<evidence type="ECO:0000256" key="10">
    <source>
        <dbReference type="ARBA" id="ARBA00023136"/>
    </source>
</evidence>
<feature type="transmembrane region" description="Helical" evidence="16">
    <location>
        <begin position="1122"/>
        <end position="1145"/>
    </location>
</feature>
<dbReference type="Pfam" id="PF00400">
    <property type="entry name" value="WD40"/>
    <property type="match status" value="1"/>
</dbReference>
<evidence type="ECO:0000256" key="7">
    <source>
        <dbReference type="ARBA" id="ARBA00022882"/>
    </source>
</evidence>
<reference evidence="18" key="1">
    <citation type="submission" date="2023-01" db="EMBL/GenBank/DDBJ databases">
        <title>Metagenome sequencing of chrysophaentin producing Chrysophaeum taylorii.</title>
        <authorList>
            <person name="Davison J."/>
            <person name="Bewley C."/>
        </authorList>
    </citation>
    <scope>NUCLEOTIDE SEQUENCE</scope>
    <source>
        <strain evidence="18">NIES-1699</strain>
    </source>
</reference>
<dbReference type="InterPro" id="IPR036322">
    <property type="entry name" value="WD40_repeat_dom_sf"/>
</dbReference>
<feature type="transmembrane region" description="Helical" evidence="16">
    <location>
        <begin position="1040"/>
        <end position="1062"/>
    </location>
</feature>
<dbReference type="InterPro" id="IPR050599">
    <property type="entry name" value="VDCC_alpha-1_subunit"/>
</dbReference>
<keyword evidence="11" id="KW-0325">Glycoprotein</keyword>
<dbReference type="InterPro" id="IPR001680">
    <property type="entry name" value="WD40_rpt"/>
</dbReference>
<feature type="domain" description="Ion transport" evidence="17">
    <location>
        <begin position="510"/>
        <end position="574"/>
    </location>
</feature>
<evidence type="ECO:0000256" key="14">
    <source>
        <dbReference type="SAM" id="Coils"/>
    </source>
</evidence>
<feature type="region of interest" description="Disordered" evidence="15">
    <location>
        <begin position="2030"/>
        <end position="2049"/>
    </location>
</feature>
<feature type="transmembrane region" description="Helical" evidence="16">
    <location>
        <begin position="544"/>
        <end position="564"/>
    </location>
</feature>
<keyword evidence="3" id="KW-0109">Calcium transport</keyword>
<proteinExistence type="predicted"/>
<comment type="subcellular location">
    <subcellularLocation>
        <location evidence="1">Membrane</location>
        <topology evidence="1">Multi-pass membrane protein</topology>
    </subcellularLocation>
</comment>
<dbReference type="Gene3D" id="2.130.10.10">
    <property type="entry name" value="YVTN repeat-like/Quinoprotein amine dehydrogenase"/>
    <property type="match status" value="2"/>
</dbReference>
<dbReference type="GO" id="GO:0005891">
    <property type="term" value="C:voltage-gated calcium channel complex"/>
    <property type="evidence" value="ECO:0007669"/>
    <property type="project" value="TreeGrafter"/>
</dbReference>
<feature type="transmembrane region" description="Helical" evidence="16">
    <location>
        <begin position="1083"/>
        <end position="1102"/>
    </location>
</feature>
<keyword evidence="4" id="KW-0107">Calcium channel</keyword>
<evidence type="ECO:0000259" key="17">
    <source>
        <dbReference type="Pfam" id="PF00520"/>
    </source>
</evidence>
<keyword evidence="9" id="KW-0406">Ion transport</keyword>
<organism evidence="18 19">
    <name type="scientific">Chrysophaeum taylorii</name>
    <dbReference type="NCBI Taxonomy" id="2483200"/>
    <lineage>
        <taxon>Eukaryota</taxon>
        <taxon>Sar</taxon>
        <taxon>Stramenopiles</taxon>
        <taxon>Ochrophyta</taxon>
        <taxon>Pelagophyceae</taxon>
        <taxon>Pelagomonadales</taxon>
        <taxon>Pelagomonadaceae</taxon>
        <taxon>Chrysophaeum</taxon>
    </lineage>
</organism>
<feature type="domain" description="Ion transport" evidence="17">
    <location>
        <begin position="1039"/>
        <end position="1370"/>
    </location>
</feature>
<keyword evidence="12" id="KW-0407">Ion channel</keyword>
<feature type="transmembrane region" description="Helical" evidence="16">
    <location>
        <begin position="1600"/>
        <end position="1619"/>
    </location>
</feature>
<dbReference type="Gene3D" id="1.10.287.70">
    <property type="match status" value="4"/>
</dbReference>
<evidence type="ECO:0000313" key="18">
    <source>
        <dbReference type="EMBL" id="KAJ8606650.1"/>
    </source>
</evidence>
<dbReference type="PANTHER" id="PTHR45628:SF7">
    <property type="entry name" value="VOLTAGE-DEPENDENT CALCIUM CHANNEL TYPE A SUBUNIT ALPHA-1"/>
    <property type="match status" value="1"/>
</dbReference>
<dbReference type="PROSITE" id="PS50082">
    <property type="entry name" value="WD_REPEATS_2"/>
    <property type="match status" value="1"/>
</dbReference>
<feature type="transmembrane region" description="Helical" evidence="16">
    <location>
        <begin position="1172"/>
        <end position="1194"/>
    </location>
</feature>
<dbReference type="SMART" id="SM00320">
    <property type="entry name" value="WD40"/>
    <property type="match status" value="4"/>
</dbReference>
<feature type="domain" description="Ion transport" evidence="17">
    <location>
        <begin position="674"/>
        <end position="923"/>
    </location>
</feature>
<evidence type="ECO:0000256" key="2">
    <source>
        <dbReference type="ARBA" id="ARBA00022448"/>
    </source>
</evidence>
<dbReference type="PANTHER" id="PTHR45628">
    <property type="entry name" value="VOLTAGE-DEPENDENT CALCIUM CHANNEL TYPE A SUBUNIT ALPHA-1"/>
    <property type="match status" value="1"/>
</dbReference>
<feature type="region of interest" description="Disordered" evidence="15">
    <location>
        <begin position="2086"/>
        <end position="2105"/>
    </location>
</feature>
<feature type="transmembrane region" description="Helical" evidence="16">
    <location>
        <begin position="675"/>
        <end position="694"/>
    </location>
</feature>
<keyword evidence="13" id="KW-0853">WD repeat</keyword>
<feature type="compositionally biased region" description="Basic and acidic residues" evidence="15">
    <location>
        <begin position="2515"/>
        <end position="2528"/>
    </location>
</feature>
<evidence type="ECO:0000256" key="15">
    <source>
        <dbReference type="SAM" id="MobiDB-lite"/>
    </source>
</evidence>
<feature type="transmembrane region" description="Helical" evidence="16">
    <location>
        <begin position="859"/>
        <end position="877"/>
    </location>
</feature>
<feature type="repeat" description="WD" evidence="13">
    <location>
        <begin position="2167"/>
        <end position="2206"/>
    </location>
</feature>
<dbReference type="Gene3D" id="1.20.120.350">
    <property type="entry name" value="Voltage-gated potassium channels. Chain C"/>
    <property type="match status" value="3"/>
</dbReference>
<evidence type="ECO:0000256" key="1">
    <source>
        <dbReference type="ARBA" id="ARBA00004141"/>
    </source>
</evidence>
<dbReference type="InterPro" id="IPR015943">
    <property type="entry name" value="WD40/YVTN_repeat-like_dom_sf"/>
</dbReference>
<keyword evidence="5 16" id="KW-0812">Transmembrane</keyword>
<feature type="domain" description="Ion transport" evidence="17">
    <location>
        <begin position="21"/>
        <end position="188"/>
    </location>
</feature>
<feature type="transmembrane region" description="Helical" evidence="16">
    <location>
        <begin position="897"/>
        <end position="919"/>
    </location>
</feature>
<dbReference type="Proteomes" id="UP001230188">
    <property type="component" value="Unassembled WGS sequence"/>
</dbReference>
<feature type="transmembrane region" description="Helical" evidence="16">
    <location>
        <begin position="57"/>
        <end position="79"/>
    </location>
</feature>
<evidence type="ECO:0000256" key="5">
    <source>
        <dbReference type="ARBA" id="ARBA00022692"/>
    </source>
</evidence>
<evidence type="ECO:0000256" key="6">
    <source>
        <dbReference type="ARBA" id="ARBA00022837"/>
    </source>
</evidence>
<dbReference type="Pfam" id="PF00520">
    <property type="entry name" value="Ion_trans"/>
    <property type="match status" value="5"/>
</dbReference>
<feature type="transmembrane region" description="Helical" evidence="16">
    <location>
        <begin position="1429"/>
        <end position="1448"/>
    </location>
</feature>
<feature type="transmembrane region" description="Helical" evidence="16">
    <location>
        <begin position="139"/>
        <end position="172"/>
    </location>
</feature>
<keyword evidence="6" id="KW-0106">Calcium</keyword>
<keyword evidence="14" id="KW-0175">Coiled coil</keyword>
<evidence type="ECO:0000256" key="4">
    <source>
        <dbReference type="ARBA" id="ARBA00022673"/>
    </source>
</evidence>
<feature type="transmembrane region" description="Helical" evidence="16">
    <location>
        <begin position="1344"/>
        <end position="1373"/>
    </location>
</feature>
<dbReference type="SUPFAM" id="SSF81324">
    <property type="entry name" value="Voltage-gated potassium channels"/>
    <property type="match status" value="3"/>
</dbReference>
<feature type="compositionally biased region" description="Acidic residues" evidence="15">
    <location>
        <begin position="2529"/>
        <end position="2615"/>
    </location>
</feature>
<evidence type="ECO:0000256" key="8">
    <source>
        <dbReference type="ARBA" id="ARBA00022989"/>
    </source>
</evidence>
<comment type="caution">
    <text evidence="18">The sequence shown here is derived from an EMBL/GenBank/DDBJ whole genome shotgun (WGS) entry which is preliminary data.</text>
</comment>
<sequence>MLRRRRRKSRLRQLADSNGLDAFVLVAIGFNCVVMAFPPKMISRGDRPTDFFCQADFVLNLIFLLEFLIKFGAYQFAYFQDSWNLLDFIVVCQGVIAIFSECPNESNHISIPLGDISALRMVRILRPLKSLRKFPEMRLLVTSLFGSFSLLLAITVLTAMAIFVMSTFASVYFRDSLDFRCLPDPYYDPFSGTFAANPSVFNSSAGPATIDVPSPTYWASREEYAGYEDKIRDDQDARRRQNRFLATNFWKSAAMYRDYARDGAPYSATFPYFASFCGGCKTCRRCDKCYSDNPEDDCELTIEGDFFRRYGHPDRIRAGFHGDDIPATQITELDPVGGVVSLVTAPLQLRGAPVPYNGSVYLARANLPNVMYIREYCVDTKKGSTAEFITRNSTTEDIGPQYAEVSSPDQTYLDLGWQVLTRFTSRFDLSEPQFEIEKLLFRLKNCENDRRKAKDAFARLNELLPNIFTDDERVNAKSCRRTYAGKTGERRFGILGRALPRRRRYLWYHQFDKSLWSLLAIFDVMNMENWNDAMWSIQMSVGRYLWPFFYAVIAIVNVCLLNLFPAVMSFNLRKAIREEENRNALDAKLAFMGADLLSMTQFEEHMIDILAAEEEEVARVRGYLSAQHGKTTGTPTNEPRPLIQEVEPLDDVPLVPRGQFFETLRRIVNAEAGPFNIFIYVCIIVNVVILSQYRLHSSNPMDRRLNLAFDTMNFIFVIIFGVEILVKNIALGPVAYIRDNYNKIDFILGILGIVDIAGTFSERSSVFSLLRIVRVTRVARVFRLAGISKIHAADANASGDLDFFRLMSIISLSSTWIFNILGLLFLVLYTASIISMQIFGNEVYSLNDYSGQWREKGRLNFDTFPLAFITNFIVITGDEWNTIMYNTMRRSGSVACIFFIVLIVIGRYAILSMLTAIIFEEVERDSIAVIKQRVRTTMLSVFKFEHAMMNSIYRYYFFKWYSFSKARDQVDLGKHSAIGQVTLMAPPAPPKTRWQRLLENPKSYFIFPDPALEIDKDGNLKPTPLGRFRKTMLRIGHSAIFANLIFATIMTSIILLATFYQIRNSSRRTSFIQVQESRPTLRAIQGLCVAIFVSEFIIMTIAETLLGYLSNPMNMLDATVTALSVISVFHTPLSPFAVARVVRIIRPLKTLARRSPAVMSILSALESSAKGVFAVGMLALFLWLTIAVCGLQLFQGRLFYCSASRYPEGGLLKAFKPDRLRFDKGSSAYDNWPDEQFTYVNERFESQVTFPPHRAANNSRGCKLFFPIEYEQYNRNDRIVDAVGTFRIKRSRYNFDNLYEAFKSAFLVFSFDDWHKLILATMNAKTTGAYLNHQAEASTTLPSIFFFIAGCSSFLLTTLFVGVIYGTFTYRMLVTQHSKKKKRLASLKDIQWRVYELKLDCIKALQEPQNPNSTNVVLRNLYFMFRHRYYKFVYAILIFGDVLVWWIFVGSQARLVPRDAQRNSIRDDGLTPALRALRTADHYFCGLLIAECILKLSTFGWFTMLALVTEQARVILHIPIIVFLGLELSGTWNRLREIDINRGCDDDSDENDPHTCDGGALQRFIYALRTTQVFLVVPAFVELRTIVYALYAALGTTLPMLLLMVISTFAFAVVGMMFLGEVDISKHNDADDPEIFGSHWFLTRLKFRTINKSMNTLFIAATANNWISIKDHFERELAPMEKGPNVIFWLLHVLIVRYVFLNVCTMIFIYKYESTSPVQPWIAMQQVEEFLRAWQQFDEFGVGRIRTKYLSRLLRLLSPPLGMTRDAPQLLADRHAKRILMAIPLLLESEIENGEPDLDARWKEIEYNLVGSHQPGHPRHNPSQLEPARSSLLPRYLEFSAVIKAVHRVVIFAELQALPDDDVFTTKREFAQAKLDILRLAVHRFCDAQHRQSSSAPAAQRAEPAVHDMSLMQRLCPDVFRYRMRQALTLETHRWQTQIKLSKFDQESFSECELLVKVVSEEKAAAQTQLAVLDTLAAKGALNALQERRPRLHRHIAFLGVLLQKITNERKEHVRKAWLAHSIVHCGTLPAAPPHHHGKSSKVDKKNAAGGRVVSDMATSKAGDLMVSAHGGNTITVWKLRRQVNADETHHHHHHHHADTKAEEDPWSTSQYFKAQVIDETERVLVVAMTSDGRRFYASSGNNIKSFVRVKKTRGQKGIRFNRESVMIGHTAQINALTISSRFVFSVSDDGSIKMWRLRSSDAQQSATIALTQRCVSMCVLNTGRTRHEMDHYGWHAMVGLDSGSLSLLPFSLNSQWLQGAVWRPKYDHPVFDDHEPITAMCYAYRRVYCGGATGRIVVLRVVRGDEDLATLEATAKELEREGLSFKNLSKAQARSGPERSRTAAILTQIVRLEVMYRMSCHTQAISGFCMAGYLFFSCSRDLSIVAWQRPTQSVVHAVQAAGTLAVGGADEQHLIMSYVSHRAPVTCITVAGDFLATADTDGRILLHRAEKYHEIVESQQSSSAVSMEKLEVEVIEKPPFFSVVDLSKVKPRHFLAQILHHYYPTKPLMKPSKKAKEADEPSDFKEEEKEEEDLAGEPDDEQLDDDFADVAGEDEFDEEFDEDEGEYDEEEDYEDDEEDYEEVGDEDEDYEDDYDEIGDEEEEDEEGEYEDDTQ</sequence>
<keyword evidence="8 16" id="KW-1133">Transmembrane helix</keyword>
<feature type="coiled-coil region" evidence="14">
    <location>
        <begin position="436"/>
        <end position="463"/>
    </location>
</feature>